<keyword evidence="4" id="KW-0804">Transcription</keyword>
<dbReference type="GO" id="GO:0003713">
    <property type="term" value="F:transcription coactivator activity"/>
    <property type="evidence" value="ECO:0007669"/>
    <property type="project" value="TreeGrafter"/>
</dbReference>
<organism evidence="6 7">
    <name type="scientific">Caenorhabditis bovis</name>
    <dbReference type="NCBI Taxonomy" id="2654633"/>
    <lineage>
        <taxon>Eukaryota</taxon>
        <taxon>Metazoa</taxon>
        <taxon>Ecdysozoa</taxon>
        <taxon>Nematoda</taxon>
        <taxon>Chromadorea</taxon>
        <taxon>Rhabditida</taxon>
        <taxon>Rhabditina</taxon>
        <taxon>Rhabditomorpha</taxon>
        <taxon>Rhabditoidea</taxon>
        <taxon>Rhabditidae</taxon>
        <taxon>Peloderinae</taxon>
        <taxon>Caenorhabditis</taxon>
    </lineage>
</organism>
<dbReference type="GO" id="GO:0016251">
    <property type="term" value="F:RNA polymerase II general transcription initiation factor activity"/>
    <property type="evidence" value="ECO:0007669"/>
    <property type="project" value="TreeGrafter"/>
</dbReference>
<evidence type="ECO:0000256" key="3">
    <source>
        <dbReference type="ARBA" id="ARBA00023015"/>
    </source>
</evidence>
<keyword evidence="7" id="KW-1185">Reference proteome</keyword>
<protein>
    <recommendedName>
        <fullName evidence="8">Transcription initiation factor TFIID subunit 9</fullName>
    </recommendedName>
</protein>
<sequence length="180" mass="20015">MADAEKDMDTSMGEGGNGSIEVAAIQEILADCGVEEYDPRVVGMLMDAQYALTVKVLEMANGLAKHNGKAMIEEEDVQTASDILGVLKSTIPDRQKMIQMANDKNLQPLPQIRHNYGLKLPNDRFCQLQPNVLFKSEDHDAIMPQIVNTMPLSEPNEGMIRPDQVSNILKRRGDEDDFDN</sequence>
<dbReference type="Proteomes" id="UP000494206">
    <property type="component" value="Unassembled WGS sequence"/>
</dbReference>
<reference evidence="6 7" key="1">
    <citation type="submission" date="2020-04" db="EMBL/GenBank/DDBJ databases">
        <authorList>
            <person name="Laetsch R D."/>
            <person name="Stevens L."/>
            <person name="Kumar S."/>
            <person name="Blaxter L. M."/>
        </authorList>
    </citation>
    <scope>NUCLEOTIDE SEQUENCE [LARGE SCALE GENOMIC DNA]</scope>
</reference>
<dbReference type="InterPro" id="IPR051431">
    <property type="entry name" value="TFIID_subunit_9"/>
</dbReference>
<keyword evidence="3" id="KW-0805">Transcription regulation</keyword>
<accession>A0A8S1EP29</accession>
<keyword evidence="5" id="KW-0539">Nucleus</keyword>
<comment type="subcellular location">
    <subcellularLocation>
        <location evidence="1">Nucleus</location>
    </subcellularLocation>
</comment>
<gene>
    <name evidence="6" type="ORF">CBOVIS_LOCUS5384</name>
</gene>
<dbReference type="GO" id="GO:0000124">
    <property type="term" value="C:SAGA complex"/>
    <property type="evidence" value="ECO:0007669"/>
    <property type="project" value="TreeGrafter"/>
</dbReference>
<dbReference type="GO" id="GO:0046982">
    <property type="term" value="F:protein heterodimerization activity"/>
    <property type="evidence" value="ECO:0007669"/>
    <property type="project" value="InterPro"/>
</dbReference>
<dbReference type="CDD" id="cd07979">
    <property type="entry name" value="HFD_TAF9"/>
    <property type="match status" value="1"/>
</dbReference>
<dbReference type="GO" id="GO:0005669">
    <property type="term" value="C:transcription factor TFIID complex"/>
    <property type="evidence" value="ECO:0007669"/>
    <property type="project" value="TreeGrafter"/>
</dbReference>
<evidence type="ECO:0000313" key="7">
    <source>
        <dbReference type="Proteomes" id="UP000494206"/>
    </source>
</evidence>
<dbReference type="EMBL" id="CADEPM010000003">
    <property type="protein sequence ID" value="CAB3402822.1"/>
    <property type="molecule type" value="Genomic_DNA"/>
</dbReference>
<evidence type="ECO:0000256" key="5">
    <source>
        <dbReference type="ARBA" id="ARBA00023242"/>
    </source>
</evidence>
<evidence type="ECO:0000256" key="2">
    <source>
        <dbReference type="ARBA" id="ARBA00007646"/>
    </source>
</evidence>
<dbReference type="InterPro" id="IPR003162">
    <property type="entry name" value="TFIID-31"/>
</dbReference>
<evidence type="ECO:0000256" key="1">
    <source>
        <dbReference type="ARBA" id="ARBA00004123"/>
    </source>
</evidence>
<dbReference type="GO" id="GO:0051123">
    <property type="term" value="P:RNA polymerase II preinitiation complex assembly"/>
    <property type="evidence" value="ECO:0007669"/>
    <property type="project" value="TreeGrafter"/>
</dbReference>
<dbReference type="Gene3D" id="1.10.20.10">
    <property type="entry name" value="Histone, subunit A"/>
    <property type="match status" value="1"/>
</dbReference>
<dbReference type="InterPro" id="IPR009072">
    <property type="entry name" value="Histone-fold"/>
</dbReference>
<evidence type="ECO:0008006" key="8">
    <source>
        <dbReference type="Google" id="ProtNLM"/>
    </source>
</evidence>
<comment type="similarity">
    <text evidence="2">Belongs to the TAF9 family.</text>
</comment>
<evidence type="ECO:0000256" key="4">
    <source>
        <dbReference type="ARBA" id="ARBA00023163"/>
    </source>
</evidence>
<name>A0A8S1EP29_9PELO</name>
<dbReference type="PANTHER" id="PTHR48068">
    <property type="entry name" value="TAF9 RNA POLYMERASE II, TATA BOX-BINDING PROTEIN (TBP)-ASSOCIATED FACTOR"/>
    <property type="match status" value="1"/>
</dbReference>
<dbReference type="PANTHER" id="PTHR48068:SF4">
    <property type="entry name" value="TATA-BOX BINDING PROTEIN ASSOCIATED FACTOR 9"/>
    <property type="match status" value="1"/>
</dbReference>
<dbReference type="AlphaFoldDB" id="A0A8S1EP29"/>
<proteinExistence type="inferred from homology"/>
<comment type="caution">
    <text evidence="6">The sequence shown here is derived from an EMBL/GenBank/DDBJ whole genome shotgun (WGS) entry which is preliminary data.</text>
</comment>
<dbReference type="Pfam" id="PF02291">
    <property type="entry name" value="TFIID-31kDa"/>
    <property type="match status" value="1"/>
</dbReference>
<evidence type="ECO:0000313" key="6">
    <source>
        <dbReference type="EMBL" id="CAB3402822.1"/>
    </source>
</evidence>
<dbReference type="OrthoDB" id="341924at2759"/>
<dbReference type="SUPFAM" id="SSF47113">
    <property type="entry name" value="Histone-fold"/>
    <property type="match status" value="1"/>
</dbReference>